<organism evidence="2 3">
    <name type="scientific">Durusdinium trenchii</name>
    <dbReference type="NCBI Taxonomy" id="1381693"/>
    <lineage>
        <taxon>Eukaryota</taxon>
        <taxon>Sar</taxon>
        <taxon>Alveolata</taxon>
        <taxon>Dinophyceae</taxon>
        <taxon>Suessiales</taxon>
        <taxon>Symbiodiniaceae</taxon>
        <taxon>Durusdinium</taxon>
    </lineage>
</organism>
<sequence length="319" mass="35507">MRADKFVRDPAPECRTNPTDNPSGCGKACVFCMQAADGDACPAKSKHNDISKGIGKYYDKAVRTQRGNQRRAREKQTLLVAAAVFLRSTETVVHYVGNRRSFAVADAHMLGRLESMALLSERDWHRDVTPFAAPIQKDRRDNTAPPSPYKIYEMDDGGDVFVKESDGESWALVMKLSKQLAGQKYAEPSTCTYACYLFAAEYDAKSKMFHTLKTTAIKLQTDKRTPETLITTNQIKIKAKGGFNTKKYWKWKWEAQYGNSRQLAPAFMRADKFVLDPACVFCFQAADGNGCPAHVKHNDISVGIGLSQNFCGGGNKNFG</sequence>
<keyword evidence="3" id="KW-1185">Reference proteome</keyword>
<proteinExistence type="predicted"/>
<evidence type="ECO:0000256" key="1">
    <source>
        <dbReference type="SAM" id="MobiDB-lite"/>
    </source>
</evidence>
<feature type="compositionally biased region" description="Basic and acidic residues" evidence="1">
    <location>
        <begin position="1"/>
        <end position="12"/>
    </location>
</feature>
<name>A0ABP0KVS9_9DINO</name>
<gene>
    <name evidence="2" type="ORF">SCF082_LOCUS19316</name>
</gene>
<accession>A0ABP0KVS9</accession>
<comment type="caution">
    <text evidence="2">The sequence shown here is derived from an EMBL/GenBank/DDBJ whole genome shotgun (WGS) entry which is preliminary data.</text>
</comment>
<dbReference type="Proteomes" id="UP001642464">
    <property type="component" value="Unassembled WGS sequence"/>
</dbReference>
<protein>
    <submittedName>
        <fullName evidence="2">DUF2341 domain-containing protein</fullName>
    </submittedName>
</protein>
<reference evidence="2 3" key="1">
    <citation type="submission" date="2024-02" db="EMBL/GenBank/DDBJ databases">
        <authorList>
            <person name="Chen Y."/>
            <person name="Shah S."/>
            <person name="Dougan E. K."/>
            <person name="Thang M."/>
            <person name="Chan C."/>
        </authorList>
    </citation>
    <scope>NUCLEOTIDE SEQUENCE [LARGE SCALE GENOMIC DNA]</scope>
</reference>
<evidence type="ECO:0000313" key="3">
    <source>
        <dbReference type="Proteomes" id="UP001642464"/>
    </source>
</evidence>
<evidence type="ECO:0000313" key="2">
    <source>
        <dbReference type="EMBL" id="CAK9030711.1"/>
    </source>
</evidence>
<dbReference type="EMBL" id="CAXAMM010013191">
    <property type="protein sequence ID" value="CAK9030711.1"/>
    <property type="molecule type" value="Genomic_DNA"/>
</dbReference>
<feature type="region of interest" description="Disordered" evidence="1">
    <location>
        <begin position="1"/>
        <end position="21"/>
    </location>
</feature>